<protein>
    <submittedName>
        <fullName evidence="2">Uncharacterized protein</fullName>
    </submittedName>
</protein>
<proteinExistence type="predicted"/>
<dbReference type="OrthoDB" id="8242413at2"/>
<evidence type="ECO:0000256" key="1">
    <source>
        <dbReference type="SAM" id="MobiDB-lite"/>
    </source>
</evidence>
<dbReference type="STRING" id="1518501.CQ10_23755"/>
<dbReference type="EMBL" id="LLXX01000006">
    <property type="protein sequence ID" value="KRR14566.1"/>
    <property type="molecule type" value="Genomic_DNA"/>
</dbReference>
<evidence type="ECO:0000313" key="2">
    <source>
        <dbReference type="EMBL" id="KRR14566.1"/>
    </source>
</evidence>
<name>A0A0R3MBF7_9BRAD</name>
<sequence length="102" mass="11522">MPVDSDSAIAWHRAQLKKLRETLKSIETARFMVGEPSLSSRTGKTQKTIAELEQKIRQSQHIIAAYERQTRRPLATDQRSLASVSWSSWNAQTAHSRGSSSR</sequence>
<accession>A0A0R3MBF7</accession>
<evidence type="ECO:0000313" key="3">
    <source>
        <dbReference type="Proteomes" id="UP000051913"/>
    </source>
</evidence>
<feature type="region of interest" description="Disordered" evidence="1">
    <location>
        <begin position="83"/>
        <end position="102"/>
    </location>
</feature>
<dbReference type="RefSeq" id="WP_057848430.1">
    <property type="nucleotide sequence ID" value="NZ_LLXX01000006.1"/>
</dbReference>
<organism evidence="2 3">
    <name type="scientific">Bradyrhizobium valentinum</name>
    <dbReference type="NCBI Taxonomy" id="1518501"/>
    <lineage>
        <taxon>Bacteria</taxon>
        <taxon>Pseudomonadati</taxon>
        <taxon>Pseudomonadota</taxon>
        <taxon>Alphaproteobacteria</taxon>
        <taxon>Hyphomicrobiales</taxon>
        <taxon>Nitrobacteraceae</taxon>
        <taxon>Bradyrhizobium</taxon>
    </lineage>
</organism>
<keyword evidence="3" id="KW-1185">Reference proteome</keyword>
<reference evidence="2 3" key="1">
    <citation type="submission" date="2014-03" db="EMBL/GenBank/DDBJ databases">
        <title>Bradyrhizobium valentinum sp. nov., isolated from effective nodules of Lupinus mariae-josephae, a lupine endemic of basic-lime soils in Eastern Spain.</title>
        <authorList>
            <person name="Duran D."/>
            <person name="Rey L."/>
            <person name="Navarro A."/>
            <person name="Busquets A."/>
            <person name="Imperial J."/>
            <person name="Ruiz-Argueso T."/>
        </authorList>
    </citation>
    <scope>NUCLEOTIDE SEQUENCE [LARGE SCALE GENOMIC DNA]</scope>
    <source>
        <strain evidence="2 3">LmjM3</strain>
    </source>
</reference>
<dbReference type="AlphaFoldDB" id="A0A0R3MBF7"/>
<dbReference type="Proteomes" id="UP000051913">
    <property type="component" value="Unassembled WGS sequence"/>
</dbReference>
<gene>
    <name evidence="2" type="ORF">CP49_26010</name>
</gene>
<comment type="caution">
    <text evidence="2">The sequence shown here is derived from an EMBL/GenBank/DDBJ whole genome shotgun (WGS) entry which is preliminary data.</text>
</comment>